<dbReference type="PANTHER" id="PTHR33841:SF1">
    <property type="entry name" value="DNA METHYLTRANSFERASE A"/>
    <property type="match status" value="1"/>
</dbReference>
<comment type="caution">
    <text evidence="7">The sequence shown here is derived from an EMBL/GenBank/DDBJ whole genome shotgun (WGS) entry which is preliminary data.</text>
</comment>
<dbReference type="eggNOG" id="COG1002">
    <property type="taxonomic scope" value="Bacteria"/>
</dbReference>
<dbReference type="PANTHER" id="PTHR33841">
    <property type="entry name" value="DNA METHYLTRANSFERASE YEEA-RELATED"/>
    <property type="match status" value="1"/>
</dbReference>
<dbReference type="AlphaFoldDB" id="A0A0R1NPA7"/>
<evidence type="ECO:0000256" key="4">
    <source>
        <dbReference type="ARBA" id="ARBA00022691"/>
    </source>
</evidence>
<evidence type="ECO:0000313" key="8">
    <source>
        <dbReference type="Proteomes" id="UP000051311"/>
    </source>
</evidence>
<dbReference type="InterPro" id="IPR011639">
    <property type="entry name" value="MethylTrfase_TaqI-like_dom"/>
</dbReference>
<name>A0A0R1NPA7_9LACO</name>
<dbReference type="InterPro" id="IPR029063">
    <property type="entry name" value="SAM-dependent_MTases_sf"/>
</dbReference>
<protein>
    <recommendedName>
        <fullName evidence="1">site-specific DNA-methyltransferase (adenine-specific)</fullName>
        <ecNumber evidence="1">2.1.1.72</ecNumber>
    </recommendedName>
</protein>
<keyword evidence="4" id="KW-0949">S-adenosyl-L-methionine</keyword>
<comment type="catalytic activity">
    <reaction evidence="5">
        <text>a 2'-deoxyadenosine in DNA + S-adenosyl-L-methionine = an N(6)-methyl-2'-deoxyadenosine in DNA + S-adenosyl-L-homocysteine + H(+)</text>
        <dbReference type="Rhea" id="RHEA:15197"/>
        <dbReference type="Rhea" id="RHEA-COMP:12418"/>
        <dbReference type="Rhea" id="RHEA-COMP:12419"/>
        <dbReference type="ChEBI" id="CHEBI:15378"/>
        <dbReference type="ChEBI" id="CHEBI:57856"/>
        <dbReference type="ChEBI" id="CHEBI:59789"/>
        <dbReference type="ChEBI" id="CHEBI:90615"/>
        <dbReference type="ChEBI" id="CHEBI:90616"/>
        <dbReference type="EC" id="2.1.1.72"/>
    </reaction>
</comment>
<reference evidence="7 8" key="1">
    <citation type="journal article" date="2015" name="Genome Announc.">
        <title>Expanding the biotechnology potential of lactobacilli through comparative genomics of 213 strains and associated genera.</title>
        <authorList>
            <person name="Sun Z."/>
            <person name="Harris H.M."/>
            <person name="McCann A."/>
            <person name="Guo C."/>
            <person name="Argimon S."/>
            <person name="Zhang W."/>
            <person name="Yang X."/>
            <person name="Jeffery I.B."/>
            <person name="Cooney J.C."/>
            <person name="Kagawa T.F."/>
            <person name="Liu W."/>
            <person name="Song Y."/>
            <person name="Salvetti E."/>
            <person name="Wrobel A."/>
            <person name="Rasinkangas P."/>
            <person name="Parkhill J."/>
            <person name="Rea M.C."/>
            <person name="O'Sullivan O."/>
            <person name="Ritari J."/>
            <person name="Douillard F.P."/>
            <person name="Paul Ross R."/>
            <person name="Yang R."/>
            <person name="Briner A.E."/>
            <person name="Felis G.E."/>
            <person name="de Vos W.M."/>
            <person name="Barrangou R."/>
            <person name="Klaenhammer T.R."/>
            <person name="Caufield P.W."/>
            <person name="Cui Y."/>
            <person name="Zhang H."/>
            <person name="O'Toole P.W."/>
        </authorList>
    </citation>
    <scope>NUCLEOTIDE SEQUENCE [LARGE SCALE GENOMIC DNA]</scope>
    <source>
        <strain evidence="7 8">DSM 10532</strain>
    </source>
</reference>
<dbReference type="GO" id="GO:0006304">
    <property type="term" value="P:DNA modification"/>
    <property type="evidence" value="ECO:0007669"/>
    <property type="project" value="InterPro"/>
</dbReference>
<accession>A0A0R1NPA7</accession>
<organism evidence="7 8">
    <name type="scientific">Lactobacillus gallinarum DSM 10532 = JCM 2011</name>
    <dbReference type="NCBI Taxonomy" id="1423748"/>
    <lineage>
        <taxon>Bacteria</taxon>
        <taxon>Bacillati</taxon>
        <taxon>Bacillota</taxon>
        <taxon>Bacilli</taxon>
        <taxon>Lactobacillales</taxon>
        <taxon>Lactobacillaceae</taxon>
        <taxon>Lactobacillus</taxon>
    </lineage>
</organism>
<gene>
    <name evidence="7" type="ORF">FC37_GL001244</name>
</gene>
<dbReference type="GO" id="GO:0032259">
    <property type="term" value="P:methylation"/>
    <property type="evidence" value="ECO:0007669"/>
    <property type="project" value="UniProtKB-KW"/>
</dbReference>
<keyword evidence="3" id="KW-0808">Transferase</keyword>
<evidence type="ECO:0000259" key="6">
    <source>
        <dbReference type="Pfam" id="PF07669"/>
    </source>
</evidence>
<sequence length="1162" mass="133315">MERKMADQIQIKDVLDSMMGDQESINVLADYLGYTVGKNPVNPDSNLRIYFTDKTEDKSTGVMAVLAMPDLNEDSNIIQIRKLYEQVIDIKNNQLGSDFSVSVVGFVGKKRLVFFPMVGGNRDTRLDINPQTVDIDLYKRNLNYLKNDSIVVEESPFGFGAEIKIDDKAFRRELSSGFLTMVSLYRKKLSEWITASDLKKYLENLVSDKAKVYIEQNNINELVQDDSYKKVLSTVVDTISLRQLMRRFLEGYYGPDSFNVDGIALGVGDGTLDEAIEKAVNIAKNVSEEKDIKKLNRQKTSIEQLDIFKASFTPEEVEATSQVQIKEGKKDYLANLSKKASKQFELAYGGDLFAGSIGDAATKIDNELAKQNDVDWAKPYIDTKEGNFSFRFEDMPPEAIEKQYEDSMSQNVQITLDKETNKPVVFFGDDEVEQKNKGAYYTDQHFVDYMVNQTVAVEFQKRYDAIKTSLKAGDITQIDNAIKHLLDLKIADFSCGGGSFLRGAFLKIAEQFPMLNALDFPQEIRDKYDFLSNSENSQYLWEDYVMKHMIYGVDIDYKAIIIASLTLTLSSLEHKPKNTKLPQLIGRTLIHANSLINAVPYYKREEVFSKYTKDIAKLRKLKSTDFSAFTKLRDELTEKVLPEAGDVSKYASFLEISCIEFCLPEIFFNEDGTLKSHGGLDIVIGNPPWEVWIPNADEFFSEYDQSYRKLPTKKAKKKLEKALKEKFPEIEEKWNEEQKKYKAGSKYFTSSNAFRFQNWKVDGKKAPAHLNLYKSAIERFSQLGKIDGKYSILVPDNFATDNGAAGLRHLLFDHYHVMEFLSFANRKKIFKAVDIRYKFGCLTYEGKDQSNKDNNFNVFFYQTDLENLNNSSAKYRYPINFLKQVEPEGYNMVETPDKKTFDLFRKIQTAFPLLRESKIISFSYELNRTYDSTLFDPINNGSDQIPMYEGKYMNQFKLLPSKVKYGIKSDQIPNALTSKVNSYRIALRTVASATNQRSLIATLLPPNTISSNSLVTQNMPTKMKLSDKLFILGVLNSYVLDFILRQLISINVNNIYLRRLPLPQKVDFRDADKIIEIVAYLLKENTGYYNDLKGLAFGDVYQNYDHDQLVADLNARIMIDFNLTRQEVVTLMHTFESANHMKDVQDETQRILDSYDRLSEEN</sequence>
<dbReference type="STRING" id="1423748.FC37_GL001244"/>
<keyword evidence="2" id="KW-0489">Methyltransferase</keyword>
<evidence type="ECO:0000256" key="1">
    <source>
        <dbReference type="ARBA" id="ARBA00011900"/>
    </source>
</evidence>
<dbReference type="PATRIC" id="fig|1423748.3.peg.1305"/>
<dbReference type="Proteomes" id="UP000051311">
    <property type="component" value="Unassembled WGS sequence"/>
</dbReference>
<evidence type="ECO:0000313" key="7">
    <source>
        <dbReference type="EMBL" id="KRL21756.1"/>
    </source>
</evidence>
<dbReference type="EMBL" id="AZEL01000044">
    <property type="protein sequence ID" value="KRL21756.1"/>
    <property type="molecule type" value="Genomic_DNA"/>
</dbReference>
<feature type="domain" description="Type II methyltransferase M.TaqI-like" evidence="6">
    <location>
        <begin position="549"/>
        <end position="707"/>
    </location>
</feature>
<dbReference type="GO" id="GO:0009007">
    <property type="term" value="F:site-specific DNA-methyltransferase (adenine-specific) activity"/>
    <property type="evidence" value="ECO:0007669"/>
    <property type="project" value="UniProtKB-EC"/>
</dbReference>
<dbReference type="SUPFAM" id="SSF53335">
    <property type="entry name" value="S-adenosyl-L-methionine-dependent methyltransferases"/>
    <property type="match status" value="1"/>
</dbReference>
<dbReference type="EC" id="2.1.1.72" evidence="1"/>
<evidence type="ECO:0000256" key="5">
    <source>
        <dbReference type="ARBA" id="ARBA00047942"/>
    </source>
</evidence>
<evidence type="ECO:0000256" key="2">
    <source>
        <dbReference type="ARBA" id="ARBA00022603"/>
    </source>
</evidence>
<dbReference type="PRINTS" id="PR00507">
    <property type="entry name" value="N12N6MTFRASE"/>
</dbReference>
<proteinExistence type="predicted"/>
<dbReference type="InterPro" id="IPR050953">
    <property type="entry name" value="N4_N6_ade-DNA_methylase"/>
</dbReference>
<dbReference type="Pfam" id="PF07669">
    <property type="entry name" value="Eco57I"/>
    <property type="match status" value="1"/>
</dbReference>
<dbReference type="eggNOG" id="COG0827">
    <property type="taxonomic scope" value="Bacteria"/>
</dbReference>
<evidence type="ECO:0000256" key="3">
    <source>
        <dbReference type="ARBA" id="ARBA00022679"/>
    </source>
</evidence>
<dbReference type="Gene3D" id="3.40.50.150">
    <property type="entry name" value="Vaccinia Virus protein VP39"/>
    <property type="match status" value="1"/>
</dbReference>